<reference evidence="3" key="4">
    <citation type="journal article" date="2015" name="G3 (Bethesda)">
        <title>Genome sequences of three phytopathogenic species of the Magnaporthaceae family of fungi.</title>
        <authorList>
            <person name="Okagaki L.H."/>
            <person name="Nunes C.C."/>
            <person name="Sailsbery J."/>
            <person name="Clay B."/>
            <person name="Brown D."/>
            <person name="John T."/>
            <person name="Oh Y."/>
            <person name="Young N."/>
            <person name="Fitzgerald M."/>
            <person name="Haas B.J."/>
            <person name="Zeng Q."/>
            <person name="Young S."/>
            <person name="Adiconis X."/>
            <person name="Fan L."/>
            <person name="Levin J.Z."/>
            <person name="Mitchell T.K."/>
            <person name="Okubara P.A."/>
            <person name="Farman M.L."/>
            <person name="Kohn L.M."/>
            <person name="Birren B."/>
            <person name="Ma L.-J."/>
            <person name="Dean R.A."/>
        </authorList>
    </citation>
    <scope>NUCLEOTIDE SEQUENCE</scope>
    <source>
        <strain evidence="3">ATCC 64411 / 73-15</strain>
    </source>
</reference>
<evidence type="ECO:0000256" key="1">
    <source>
        <dbReference type="SAM" id="MobiDB-lite"/>
    </source>
</evidence>
<dbReference type="EnsemblFungi" id="MAPG_06157T0">
    <property type="protein sequence ID" value="MAPG_06157T0"/>
    <property type="gene ID" value="MAPG_06157"/>
</dbReference>
<feature type="region of interest" description="Disordered" evidence="1">
    <location>
        <begin position="1"/>
        <end position="37"/>
    </location>
</feature>
<keyword evidence="4" id="KW-1185">Reference proteome</keyword>
<dbReference type="EMBL" id="ADBL01001480">
    <property type="status" value="NOT_ANNOTATED_CDS"/>
    <property type="molecule type" value="Genomic_DNA"/>
</dbReference>
<proteinExistence type="predicted"/>
<name>A0A0C4E1A3_MAGP6</name>
<reference evidence="2" key="1">
    <citation type="submission" date="2010-05" db="EMBL/GenBank/DDBJ databases">
        <title>The Genome Sequence of Magnaporthe poae strain ATCC 64411.</title>
        <authorList>
            <consortium name="The Broad Institute Genome Sequencing Platform"/>
            <consortium name="Broad Institute Genome Sequencing Center for Infectious Disease"/>
            <person name="Ma L.-J."/>
            <person name="Dead R."/>
            <person name="Young S."/>
            <person name="Zeng Q."/>
            <person name="Koehrsen M."/>
            <person name="Alvarado L."/>
            <person name="Berlin A."/>
            <person name="Chapman S.B."/>
            <person name="Chen Z."/>
            <person name="Freedman E."/>
            <person name="Gellesch M."/>
            <person name="Goldberg J."/>
            <person name="Griggs A."/>
            <person name="Gujja S."/>
            <person name="Heilman E.R."/>
            <person name="Heiman D."/>
            <person name="Hepburn T."/>
            <person name="Howarth C."/>
            <person name="Jen D."/>
            <person name="Larson L."/>
            <person name="Mehta T."/>
            <person name="Neiman D."/>
            <person name="Pearson M."/>
            <person name="Roberts A."/>
            <person name="Saif S."/>
            <person name="Shea T."/>
            <person name="Shenoy N."/>
            <person name="Sisk P."/>
            <person name="Stolte C."/>
            <person name="Sykes S."/>
            <person name="Walk T."/>
            <person name="White J."/>
            <person name="Yandava C."/>
            <person name="Haas B."/>
            <person name="Nusbaum C."/>
            <person name="Birren B."/>
        </authorList>
    </citation>
    <scope>NUCLEOTIDE SEQUENCE</scope>
    <source>
        <strain evidence="2">ATCC 64411</strain>
    </source>
</reference>
<sequence>MSIGDRPPHTRTRQHQATPGPDSNPQDNGRGVQSMKTSHPELVGRLYSACSWTTAKPTLALSVLIDYALAEMGPAFAV</sequence>
<reference evidence="4" key="2">
    <citation type="submission" date="2010-05" db="EMBL/GenBank/DDBJ databases">
        <title>The genome sequence of Magnaporthe poae strain ATCC 64411.</title>
        <authorList>
            <person name="Ma L.-J."/>
            <person name="Dead R."/>
            <person name="Young S."/>
            <person name="Zeng Q."/>
            <person name="Koehrsen M."/>
            <person name="Alvarado L."/>
            <person name="Berlin A."/>
            <person name="Chapman S.B."/>
            <person name="Chen Z."/>
            <person name="Freedman E."/>
            <person name="Gellesch M."/>
            <person name="Goldberg J."/>
            <person name="Griggs A."/>
            <person name="Gujja S."/>
            <person name="Heilman E.R."/>
            <person name="Heiman D."/>
            <person name="Hepburn T."/>
            <person name="Howarth C."/>
            <person name="Jen D."/>
            <person name="Larson L."/>
            <person name="Mehta T."/>
            <person name="Neiman D."/>
            <person name="Pearson M."/>
            <person name="Roberts A."/>
            <person name="Saif S."/>
            <person name="Shea T."/>
            <person name="Shenoy N."/>
            <person name="Sisk P."/>
            <person name="Stolte C."/>
            <person name="Sykes S."/>
            <person name="Walk T."/>
            <person name="White J."/>
            <person name="Yandava C."/>
            <person name="Haas B."/>
            <person name="Nusbaum C."/>
            <person name="Birren B."/>
        </authorList>
    </citation>
    <scope>NUCLEOTIDE SEQUENCE [LARGE SCALE GENOMIC DNA]</scope>
    <source>
        <strain evidence="4">ATCC 64411 / 73-15</strain>
    </source>
</reference>
<dbReference type="Proteomes" id="UP000011715">
    <property type="component" value="Unassembled WGS sequence"/>
</dbReference>
<evidence type="ECO:0000313" key="2">
    <source>
        <dbReference type="EMBL" id="KLU87153.1"/>
    </source>
</evidence>
<evidence type="ECO:0000313" key="4">
    <source>
        <dbReference type="Proteomes" id="UP000011715"/>
    </source>
</evidence>
<gene>
    <name evidence="2" type="ORF">MAPG_06157</name>
</gene>
<protein>
    <submittedName>
        <fullName evidence="2 3">Uncharacterized protein</fullName>
    </submittedName>
</protein>
<dbReference type="AlphaFoldDB" id="A0A0C4E1A3"/>
<organism evidence="3 4">
    <name type="scientific">Magnaporthiopsis poae (strain ATCC 64411 / 73-15)</name>
    <name type="common">Kentucky bluegrass fungus</name>
    <name type="synonym">Magnaporthe poae</name>
    <dbReference type="NCBI Taxonomy" id="644358"/>
    <lineage>
        <taxon>Eukaryota</taxon>
        <taxon>Fungi</taxon>
        <taxon>Dikarya</taxon>
        <taxon>Ascomycota</taxon>
        <taxon>Pezizomycotina</taxon>
        <taxon>Sordariomycetes</taxon>
        <taxon>Sordariomycetidae</taxon>
        <taxon>Magnaporthales</taxon>
        <taxon>Magnaporthaceae</taxon>
        <taxon>Magnaporthiopsis</taxon>
    </lineage>
</organism>
<feature type="compositionally biased region" description="Polar residues" evidence="1">
    <location>
        <begin position="15"/>
        <end position="27"/>
    </location>
</feature>
<evidence type="ECO:0000313" key="3">
    <source>
        <dbReference type="EnsemblFungi" id="MAPG_06157T0"/>
    </source>
</evidence>
<dbReference type="EMBL" id="GL876970">
    <property type="protein sequence ID" value="KLU87153.1"/>
    <property type="molecule type" value="Genomic_DNA"/>
</dbReference>
<reference evidence="3" key="5">
    <citation type="submission" date="2015-06" db="UniProtKB">
        <authorList>
            <consortium name="EnsemblFungi"/>
        </authorList>
    </citation>
    <scope>IDENTIFICATION</scope>
    <source>
        <strain evidence="3">ATCC 64411</strain>
    </source>
</reference>
<dbReference type="VEuPathDB" id="FungiDB:MAPG_06157"/>
<accession>A0A0C4E1A3</accession>
<reference evidence="2" key="3">
    <citation type="submission" date="2011-03" db="EMBL/GenBank/DDBJ databases">
        <title>Annotation of Magnaporthe poae ATCC 64411.</title>
        <authorList>
            <person name="Ma L.-J."/>
            <person name="Dead R."/>
            <person name="Young S.K."/>
            <person name="Zeng Q."/>
            <person name="Gargeya S."/>
            <person name="Fitzgerald M."/>
            <person name="Haas B."/>
            <person name="Abouelleil A."/>
            <person name="Alvarado L."/>
            <person name="Arachchi H.M."/>
            <person name="Berlin A."/>
            <person name="Brown A."/>
            <person name="Chapman S.B."/>
            <person name="Chen Z."/>
            <person name="Dunbar C."/>
            <person name="Freedman E."/>
            <person name="Gearin G."/>
            <person name="Gellesch M."/>
            <person name="Goldberg J."/>
            <person name="Griggs A."/>
            <person name="Gujja S."/>
            <person name="Heiman D."/>
            <person name="Howarth C."/>
            <person name="Larson L."/>
            <person name="Lui A."/>
            <person name="MacDonald P.J.P."/>
            <person name="Mehta T."/>
            <person name="Montmayeur A."/>
            <person name="Murphy C."/>
            <person name="Neiman D."/>
            <person name="Pearson M."/>
            <person name="Priest M."/>
            <person name="Roberts A."/>
            <person name="Saif S."/>
            <person name="Shea T."/>
            <person name="Shenoy N."/>
            <person name="Sisk P."/>
            <person name="Stolte C."/>
            <person name="Sykes S."/>
            <person name="Yandava C."/>
            <person name="Wortman J."/>
            <person name="Nusbaum C."/>
            <person name="Birren B."/>
        </authorList>
    </citation>
    <scope>NUCLEOTIDE SEQUENCE</scope>
    <source>
        <strain evidence="2">ATCC 64411</strain>
    </source>
</reference>